<keyword evidence="7" id="KW-0675">Receptor</keyword>
<evidence type="ECO:0000256" key="1">
    <source>
        <dbReference type="ARBA" id="ARBA00004370"/>
    </source>
</evidence>
<dbReference type="Proteomes" id="UP000887159">
    <property type="component" value="Unassembled WGS sequence"/>
</dbReference>
<comment type="caution">
    <text evidence="7">The sequence shown here is derived from an EMBL/GenBank/DDBJ whole genome shotgun (WGS) entry which is preliminary data.</text>
</comment>
<dbReference type="GO" id="GO:0016020">
    <property type="term" value="C:membrane"/>
    <property type="evidence" value="ECO:0007669"/>
    <property type="project" value="UniProtKB-SubCell"/>
</dbReference>
<evidence type="ECO:0000256" key="2">
    <source>
        <dbReference type="ARBA" id="ARBA00022692"/>
    </source>
</evidence>
<dbReference type="Gene3D" id="2.10.50.30">
    <property type="entry name" value="GPCR, family 3, nine cysteines domain"/>
    <property type="match status" value="1"/>
</dbReference>
<dbReference type="AlphaFoldDB" id="A0A8X6VRJ5"/>
<dbReference type="EMBL" id="BMAU01021347">
    <property type="protein sequence ID" value="GFY18065.1"/>
    <property type="molecule type" value="Genomic_DNA"/>
</dbReference>
<evidence type="ECO:0000256" key="5">
    <source>
        <dbReference type="ARBA" id="ARBA00023180"/>
    </source>
</evidence>
<organism evidence="7 8">
    <name type="scientific">Trichonephila clavipes</name>
    <name type="common">Golden silk orbweaver</name>
    <name type="synonym">Nephila clavipes</name>
    <dbReference type="NCBI Taxonomy" id="2585209"/>
    <lineage>
        <taxon>Eukaryota</taxon>
        <taxon>Metazoa</taxon>
        <taxon>Ecdysozoa</taxon>
        <taxon>Arthropoda</taxon>
        <taxon>Chelicerata</taxon>
        <taxon>Arachnida</taxon>
        <taxon>Araneae</taxon>
        <taxon>Araneomorphae</taxon>
        <taxon>Entelegynae</taxon>
        <taxon>Araneoidea</taxon>
        <taxon>Nephilidae</taxon>
        <taxon>Trichonephila</taxon>
    </lineage>
</organism>
<dbReference type="InterPro" id="IPR050726">
    <property type="entry name" value="mGluR"/>
</dbReference>
<dbReference type="Pfam" id="PF01094">
    <property type="entry name" value="ANF_receptor"/>
    <property type="match status" value="1"/>
</dbReference>
<proteinExistence type="predicted"/>
<dbReference type="InterPro" id="IPR001828">
    <property type="entry name" value="ANF_lig-bd_rcpt"/>
</dbReference>
<evidence type="ECO:0000259" key="6">
    <source>
        <dbReference type="Pfam" id="PF01094"/>
    </source>
</evidence>
<feature type="domain" description="Receptor ligand binding region" evidence="6">
    <location>
        <begin position="73"/>
        <end position="189"/>
    </location>
</feature>
<keyword evidence="8" id="KW-1185">Reference proteome</keyword>
<keyword evidence="2" id="KW-0812">Transmembrane</keyword>
<reference evidence="7" key="1">
    <citation type="submission" date="2020-08" db="EMBL/GenBank/DDBJ databases">
        <title>Multicomponent nature underlies the extraordinary mechanical properties of spider dragline silk.</title>
        <authorList>
            <person name="Kono N."/>
            <person name="Nakamura H."/>
            <person name="Mori M."/>
            <person name="Yoshida Y."/>
            <person name="Ohtoshi R."/>
            <person name="Malay A.D."/>
            <person name="Moran D.A.P."/>
            <person name="Tomita M."/>
            <person name="Numata K."/>
            <person name="Arakawa K."/>
        </authorList>
    </citation>
    <scope>NUCLEOTIDE SEQUENCE</scope>
</reference>
<dbReference type="InterPro" id="IPR028082">
    <property type="entry name" value="Peripla_BP_I"/>
</dbReference>
<dbReference type="SUPFAM" id="SSF53822">
    <property type="entry name" value="Periplasmic binding protein-like I"/>
    <property type="match status" value="1"/>
</dbReference>
<comment type="subcellular location">
    <subcellularLocation>
        <location evidence="1">Membrane</location>
    </subcellularLocation>
</comment>
<keyword evidence="4" id="KW-0472">Membrane</keyword>
<name>A0A8X6VRJ5_TRICX</name>
<gene>
    <name evidence="7" type="primary">Grm1</name>
    <name evidence="7" type="ORF">TNCV_3385561</name>
</gene>
<dbReference type="PANTHER" id="PTHR24060">
    <property type="entry name" value="METABOTROPIC GLUTAMATE RECEPTOR"/>
    <property type="match status" value="1"/>
</dbReference>
<evidence type="ECO:0000256" key="4">
    <source>
        <dbReference type="ARBA" id="ARBA00023136"/>
    </source>
</evidence>
<evidence type="ECO:0000256" key="3">
    <source>
        <dbReference type="ARBA" id="ARBA00022989"/>
    </source>
</evidence>
<keyword evidence="3" id="KW-1133">Transmembrane helix</keyword>
<sequence>MEAVDRNSDASHFLWITCNKVFNHTLISDINYTHTTAVFTLRRLMFPVSEFEVYFRSLKIETNKRNPWFTEYWEQSFSCKFPETMLTPANIFATKVCDGNEMSTAKEFEIEEEVQYASDSVWAYAYAIKAMHEDLCAGVPGVCSVMKPFNGTTLLNYLKKSSFNGFSGENFKFNTNGYGPAQFEILQAKQDTPGKYKWLYVDNFKKKALKSISTDFCYRKNNHLHNVCNVPCKEGQMKKYDGIKCCWQCMDCKKLQIVENETTCNAAIPYNDDVYSNWFHTDYNTSYDIGMVPRYSGFKGIESKSAPCDFWK</sequence>
<evidence type="ECO:0000313" key="8">
    <source>
        <dbReference type="Proteomes" id="UP000887159"/>
    </source>
</evidence>
<evidence type="ECO:0000313" key="7">
    <source>
        <dbReference type="EMBL" id="GFY18065.1"/>
    </source>
</evidence>
<protein>
    <submittedName>
        <fullName evidence="7">Metabotropic glutamate receptor 1</fullName>
    </submittedName>
</protein>
<keyword evidence="5" id="KW-0325">Glycoprotein</keyword>
<dbReference type="Gene3D" id="3.40.50.2300">
    <property type="match status" value="1"/>
</dbReference>
<dbReference type="InterPro" id="IPR038550">
    <property type="entry name" value="GPCR_3_9-Cys_sf"/>
</dbReference>
<accession>A0A8X6VRJ5</accession>